<dbReference type="AlphaFoldDB" id="A0AAW0YMX3"/>
<feature type="transmembrane region" description="Helical" evidence="2">
    <location>
        <begin position="7"/>
        <end position="27"/>
    </location>
</feature>
<accession>A0AAW0YMX3</accession>
<keyword evidence="7" id="KW-1185">Reference proteome</keyword>
<feature type="domain" description="Transferrin receptor-like dimerisation" evidence="4">
    <location>
        <begin position="631"/>
        <end position="749"/>
    </location>
</feature>
<proteinExistence type="inferred from homology"/>
<dbReference type="SUPFAM" id="SSF53187">
    <property type="entry name" value="Zn-dependent exopeptidases"/>
    <property type="match status" value="1"/>
</dbReference>
<dbReference type="PANTHER" id="PTHR10404:SF77">
    <property type="entry name" value="GLUTAMATE CARBOXYPEPTIDASE 2 HOMOLOG"/>
    <property type="match status" value="1"/>
</dbReference>
<dbReference type="EMBL" id="JARKIK010000005">
    <property type="protein sequence ID" value="KAK8751454.1"/>
    <property type="molecule type" value="Genomic_DNA"/>
</dbReference>
<name>A0AAW0YMX3_CHEQU</name>
<dbReference type="FunFam" id="3.50.30.30:FF:000045">
    <property type="entry name" value="Predicted protein"/>
    <property type="match status" value="1"/>
</dbReference>
<dbReference type="InterPro" id="IPR039373">
    <property type="entry name" value="Peptidase_M28B"/>
</dbReference>
<dbReference type="InterPro" id="IPR007484">
    <property type="entry name" value="Peptidase_M28"/>
</dbReference>
<evidence type="ECO:0000259" key="3">
    <source>
        <dbReference type="Pfam" id="PF02225"/>
    </source>
</evidence>
<keyword evidence="2" id="KW-0812">Transmembrane</keyword>
<sequence length="754" mass="84504">MASQNIVAIVVAAAVSFLVGGIIGHLGTGIDTISSSDKEKISIMEKLVADKWESEEHLNHKIIDMVNTDNLRNNLIELAKFPHLAGTERDHQLAHMIRDRFLEAGFDTADLVPYDVLLSRPNRTNPNLITLEDGEGQIIFSSTYQEKPLHEDDSDPEFIHAFNAFTPAGDVRTEAGRGVVYVNYARVEDFDKLEELNVNVSGCIVIARYGKIFRGNKVLHAQERGVKGIILFTDPSDVAQEGVEAQDVYPNSWWLPGSGMQRGSTYMGDGDPLTPGWPSTAQAYRLKVEDAQLPMIPCQPIGYDDARVILEKIGGTPVPSDDWKGGLTGVAYNLGPELQDRYSNYTLRLNTHNVHQVHRSYNVIGTIKGKVEPDRYVLIGNHRDAWGYGASDPSSGTAQMLETARVLTQLISSTGWRPRRTLVFCSWGAEEFGLIGSTEWVEEHVNKLQERAVIYLNTDTCASGPIIHIPSSPLLWDSITLVMKMVPGVRDGATLYHEWEAHNVALNRTPSKIFTLGSGSDYDAFSFYCAIPSVDLTFQRDRSKYDIIKYPYYHTGYDTFYMMDKHVDPGFRIHQGCGRIASLLLKYFADSLIVPYSLQHLPEAMKDALDTFRKSGKRDKIINIYENYVLLEASLAKFADAVTSFQRQLEMRATNLDPVSIRAINDQMMKLEQVFILPAGLPGRPTVRHAVFASSQFDNYAPSGFPGISDLLYRIEELDAAERLKKEEEIKKHISDLTIMTERAASFLQDFHLI</sequence>
<dbReference type="Gene3D" id="3.50.30.30">
    <property type="match status" value="1"/>
</dbReference>
<organism evidence="6 7">
    <name type="scientific">Cherax quadricarinatus</name>
    <name type="common">Australian red claw crayfish</name>
    <dbReference type="NCBI Taxonomy" id="27406"/>
    <lineage>
        <taxon>Eukaryota</taxon>
        <taxon>Metazoa</taxon>
        <taxon>Ecdysozoa</taxon>
        <taxon>Arthropoda</taxon>
        <taxon>Crustacea</taxon>
        <taxon>Multicrustacea</taxon>
        <taxon>Malacostraca</taxon>
        <taxon>Eumalacostraca</taxon>
        <taxon>Eucarida</taxon>
        <taxon>Decapoda</taxon>
        <taxon>Pleocyemata</taxon>
        <taxon>Astacidea</taxon>
        <taxon>Parastacoidea</taxon>
        <taxon>Parastacidae</taxon>
        <taxon>Cherax</taxon>
    </lineage>
</organism>
<dbReference type="InterPro" id="IPR036757">
    <property type="entry name" value="TFR-like_dimer_dom_sf"/>
</dbReference>
<dbReference type="GO" id="GO:0004180">
    <property type="term" value="F:carboxypeptidase activity"/>
    <property type="evidence" value="ECO:0007669"/>
    <property type="project" value="TreeGrafter"/>
</dbReference>
<feature type="domain" description="PA" evidence="3">
    <location>
        <begin position="181"/>
        <end position="263"/>
    </location>
</feature>
<evidence type="ECO:0000313" key="7">
    <source>
        <dbReference type="Proteomes" id="UP001445076"/>
    </source>
</evidence>
<dbReference type="SUPFAM" id="SSF47672">
    <property type="entry name" value="Transferrin receptor-like dimerisation domain"/>
    <property type="match status" value="1"/>
</dbReference>
<dbReference type="Proteomes" id="UP001445076">
    <property type="component" value="Unassembled WGS sequence"/>
</dbReference>
<keyword evidence="2" id="KW-0472">Membrane</keyword>
<dbReference type="SUPFAM" id="SSF52025">
    <property type="entry name" value="PA domain"/>
    <property type="match status" value="1"/>
</dbReference>
<dbReference type="CDD" id="cd08022">
    <property type="entry name" value="M28_PSMA_like"/>
    <property type="match status" value="1"/>
</dbReference>
<comment type="similarity">
    <text evidence="1">Belongs to the peptidase M28 family. M28B subfamily.</text>
</comment>
<protein>
    <submittedName>
        <fullName evidence="6">Uncharacterized protein</fullName>
    </submittedName>
</protein>
<dbReference type="InterPro" id="IPR046450">
    <property type="entry name" value="PA_dom_sf"/>
</dbReference>
<evidence type="ECO:0000256" key="1">
    <source>
        <dbReference type="ARBA" id="ARBA00005634"/>
    </source>
</evidence>
<evidence type="ECO:0000259" key="4">
    <source>
        <dbReference type="Pfam" id="PF04253"/>
    </source>
</evidence>
<comment type="caution">
    <text evidence="6">The sequence shown here is derived from an EMBL/GenBank/DDBJ whole genome shotgun (WGS) entry which is preliminary data.</text>
</comment>
<dbReference type="Pfam" id="PF04389">
    <property type="entry name" value="Peptidase_M28"/>
    <property type="match status" value="1"/>
</dbReference>
<dbReference type="Pfam" id="PF04253">
    <property type="entry name" value="TFR_dimer"/>
    <property type="match status" value="1"/>
</dbReference>
<dbReference type="FunFam" id="3.40.630.10:FF:000101">
    <property type="entry name" value="N-acetylated alpha-linked acidic dipeptidase like 1"/>
    <property type="match status" value="1"/>
</dbReference>
<feature type="domain" description="Peptidase M28" evidence="5">
    <location>
        <begin position="362"/>
        <end position="564"/>
    </location>
</feature>
<dbReference type="CDD" id="cd02121">
    <property type="entry name" value="PA_GCPII_like"/>
    <property type="match status" value="1"/>
</dbReference>
<evidence type="ECO:0000313" key="6">
    <source>
        <dbReference type="EMBL" id="KAK8751454.1"/>
    </source>
</evidence>
<dbReference type="Gene3D" id="1.20.930.40">
    <property type="entry name" value="Transferrin receptor-like, dimerisation domain"/>
    <property type="match status" value="1"/>
</dbReference>
<dbReference type="InterPro" id="IPR007365">
    <property type="entry name" value="TFR-like_dimer_dom"/>
</dbReference>
<evidence type="ECO:0000256" key="2">
    <source>
        <dbReference type="SAM" id="Phobius"/>
    </source>
</evidence>
<keyword evidence="2" id="KW-1133">Transmembrane helix</keyword>
<dbReference type="Gene3D" id="3.40.630.10">
    <property type="entry name" value="Zn peptidases"/>
    <property type="match status" value="1"/>
</dbReference>
<dbReference type="Pfam" id="PF02225">
    <property type="entry name" value="PA"/>
    <property type="match status" value="1"/>
</dbReference>
<dbReference type="InterPro" id="IPR003137">
    <property type="entry name" value="PA_domain"/>
</dbReference>
<reference evidence="6 7" key="1">
    <citation type="journal article" date="2024" name="BMC Genomics">
        <title>Genome assembly of redclaw crayfish (Cherax quadricarinatus) provides insights into its immune adaptation and hypoxia tolerance.</title>
        <authorList>
            <person name="Liu Z."/>
            <person name="Zheng J."/>
            <person name="Li H."/>
            <person name="Fang K."/>
            <person name="Wang S."/>
            <person name="He J."/>
            <person name="Zhou D."/>
            <person name="Weng S."/>
            <person name="Chi M."/>
            <person name="Gu Z."/>
            <person name="He J."/>
            <person name="Li F."/>
            <person name="Wang M."/>
        </authorList>
    </citation>
    <scope>NUCLEOTIDE SEQUENCE [LARGE SCALE GENOMIC DNA]</scope>
    <source>
        <strain evidence="6">ZL_2023a</strain>
    </source>
</reference>
<dbReference type="PANTHER" id="PTHR10404">
    <property type="entry name" value="N-ACETYLATED-ALPHA-LINKED ACIDIC DIPEPTIDASE"/>
    <property type="match status" value="1"/>
</dbReference>
<gene>
    <name evidence="6" type="ORF">OTU49_008549</name>
</gene>
<evidence type="ECO:0000259" key="5">
    <source>
        <dbReference type="Pfam" id="PF04389"/>
    </source>
</evidence>